<dbReference type="PANTHER" id="PTHR31605">
    <property type="entry name" value="GLYCEROL-3-PHOSPHATE O-ACYLTRANSFERASE 1"/>
    <property type="match status" value="1"/>
</dbReference>
<dbReference type="EMBL" id="SSOP01000040">
    <property type="protein sequence ID" value="KAB5593342.1"/>
    <property type="molecule type" value="Genomic_DNA"/>
</dbReference>
<keyword evidence="2" id="KW-0472">Membrane</keyword>
<organism evidence="4 5">
    <name type="scientific">Ceratobasidium theobromae</name>
    <dbReference type="NCBI Taxonomy" id="1582974"/>
    <lineage>
        <taxon>Eukaryota</taxon>
        <taxon>Fungi</taxon>
        <taxon>Dikarya</taxon>
        <taxon>Basidiomycota</taxon>
        <taxon>Agaricomycotina</taxon>
        <taxon>Agaricomycetes</taxon>
        <taxon>Cantharellales</taxon>
        <taxon>Ceratobasidiaceae</taxon>
        <taxon>Ceratobasidium</taxon>
    </lineage>
</organism>
<accession>A0A5N5QNI5</accession>
<keyword evidence="2" id="KW-1133">Transmembrane helix</keyword>
<dbReference type="GO" id="GO:0008654">
    <property type="term" value="P:phospholipid biosynthetic process"/>
    <property type="evidence" value="ECO:0007669"/>
    <property type="project" value="TreeGrafter"/>
</dbReference>
<name>A0A5N5QNI5_9AGAM</name>
<dbReference type="GO" id="GO:0004366">
    <property type="term" value="F:glycerol-3-phosphate O-acyltransferase activity"/>
    <property type="evidence" value="ECO:0007669"/>
    <property type="project" value="TreeGrafter"/>
</dbReference>
<feature type="region of interest" description="Disordered" evidence="1">
    <location>
        <begin position="454"/>
        <end position="498"/>
    </location>
</feature>
<dbReference type="Pfam" id="PF01553">
    <property type="entry name" value="Acyltransferase"/>
    <property type="match status" value="1"/>
</dbReference>
<dbReference type="SUPFAM" id="SSF69593">
    <property type="entry name" value="Glycerol-3-phosphate (1)-acyltransferase"/>
    <property type="match status" value="1"/>
</dbReference>
<gene>
    <name evidence="4" type="ORF">CTheo_3260</name>
</gene>
<feature type="transmembrane region" description="Helical" evidence="2">
    <location>
        <begin position="375"/>
        <end position="397"/>
    </location>
</feature>
<evidence type="ECO:0000256" key="2">
    <source>
        <dbReference type="SAM" id="Phobius"/>
    </source>
</evidence>
<dbReference type="OrthoDB" id="1044435at2759"/>
<feature type="transmembrane region" description="Helical" evidence="2">
    <location>
        <begin position="336"/>
        <end position="354"/>
    </location>
</feature>
<evidence type="ECO:0000313" key="5">
    <source>
        <dbReference type="Proteomes" id="UP000383932"/>
    </source>
</evidence>
<feature type="domain" description="Phospholipid/glycerol acyltransferase" evidence="3">
    <location>
        <begin position="39"/>
        <end position="172"/>
    </location>
</feature>
<evidence type="ECO:0000259" key="3">
    <source>
        <dbReference type="SMART" id="SM00563"/>
    </source>
</evidence>
<dbReference type="PANTHER" id="PTHR31605:SF0">
    <property type="entry name" value="GLYCEROL-3-PHOSPHATE O-ACYLTRANSFERASE 1"/>
    <property type="match status" value="1"/>
</dbReference>
<evidence type="ECO:0000256" key="1">
    <source>
        <dbReference type="SAM" id="MobiDB-lite"/>
    </source>
</evidence>
<dbReference type="InterPro" id="IPR002123">
    <property type="entry name" value="Plipid/glycerol_acylTrfase"/>
</dbReference>
<evidence type="ECO:0000313" key="4">
    <source>
        <dbReference type="EMBL" id="KAB5593342.1"/>
    </source>
</evidence>
<feature type="transmembrane region" description="Helical" evidence="2">
    <location>
        <begin position="403"/>
        <end position="422"/>
    </location>
</feature>
<reference evidence="4 5" key="1">
    <citation type="journal article" date="2019" name="Fungal Biol. Biotechnol.">
        <title>Draft genome sequence of fastidious pathogen Ceratobasidium theobromae, which causes vascular-streak dieback in Theobroma cacao.</title>
        <authorList>
            <person name="Ali S.S."/>
            <person name="Asman A."/>
            <person name="Shao J."/>
            <person name="Firmansyah A.P."/>
            <person name="Susilo A.W."/>
            <person name="Rosmana A."/>
            <person name="McMahon P."/>
            <person name="Junaid M."/>
            <person name="Guest D."/>
            <person name="Kheng T.Y."/>
            <person name="Meinhardt L.W."/>
            <person name="Bailey B.A."/>
        </authorList>
    </citation>
    <scope>NUCLEOTIDE SEQUENCE [LARGE SCALE GENOMIC DNA]</scope>
    <source>
        <strain evidence="4 5">CT2</strain>
    </source>
</reference>
<dbReference type="InterPro" id="IPR052744">
    <property type="entry name" value="GPAT/DAPAT"/>
</dbReference>
<protein>
    <recommendedName>
        <fullName evidence="3">Phospholipid/glycerol acyltransferase domain-containing protein</fullName>
    </recommendedName>
</protein>
<feature type="compositionally biased region" description="Polar residues" evidence="1">
    <location>
        <begin position="479"/>
        <end position="490"/>
    </location>
</feature>
<feature type="region of interest" description="Disordered" evidence="1">
    <location>
        <begin position="592"/>
        <end position="619"/>
    </location>
</feature>
<dbReference type="CDD" id="cd07992">
    <property type="entry name" value="LPLAT_AAK14816-like"/>
    <property type="match status" value="1"/>
</dbReference>
<proteinExistence type="predicted"/>
<dbReference type="SMART" id="SM00563">
    <property type="entry name" value="PlsC"/>
    <property type="match status" value="1"/>
</dbReference>
<dbReference type="Proteomes" id="UP000383932">
    <property type="component" value="Unassembled WGS sequence"/>
</dbReference>
<comment type="caution">
    <text evidence="4">The sequence shown here is derived from an EMBL/GenBank/DDBJ whole genome shotgun (WGS) entry which is preliminary data.</text>
</comment>
<dbReference type="GO" id="GO:0016287">
    <property type="term" value="F:glycerone-phosphate O-acyltransferase activity"/>
    <property type="evidence" value="ECO:0007669"/>
    <property type="project" value="TreeGrafter"/>
</dbReference>
<sequence>MPFGQSHEIILGIASKAIWAFFSDVRVIGSENVPETGPVILACTHHAMAVDAAVLSWAVPYHRRVHYWAKSSLFGNPIAKFILTNSGVLPVDRKNKDNQVLFRSTFEALAQGEIVGVFPEGTSYTEPRIMQVKDGVAWSALEYMKWNRIKERETGSQPAPDAVVIPVGIVYTDKSKYRSAAVIEFGKPISVDQFEARFLSNDETAPRTCAKSLTKQITSQLLSMTINAPDWETLYSANMARSLLWPRAKSIELNEFVSISQILVDIFSPPNSSPLFESTRKRLMTYHSLLESAKLSHEALTDLPLPRTLDPSVEAPLPSRLSTLALLLKDTLATGIRLPFFLLPLLVHLPAYTLGRLLARMVEEEEETQAQMKMVAGILALAIMTYPVVFLFLWKLFWLTPTGGLMAAAFVWLVAVYHVSVIDDNYEHAKRFMAAWRVLIGVWGPKRWDLSGSAVEPWTKPRERPANEWVQATPKEEQAASTPKSGSSPSFRPKGKKLPASRSLIRHVLRARLNASRALASYLEELERSDRRLFASQYIADLDEAPPTEIQHDSSASLPVFKRSSVAVMKYLRGKGAKIAQLSVKDASDWAALSSDGEPDTPYNERPEDLVWVSPQSAN</sequence>
<keyword evidence="2" id="KW-0812">Transmembrane</keyword>
<keyword evidence="5" id="KW-1185">Reference proteome</keyword>
<dbReference type="AlphaFoldDB" id="A0A5N5QNI5"/>